<organism evidence="4 5">
    <name type="scientific">Sporosarcina aquimarina</name>
    <dbReference type="NCBI Taxonomy" id="114975"/>
    <lineage>
        <taxon>Bacteria</taxon>
        <taxon>Bacillati</taxon>
        <taxon>Bacillota</taxon>
        <taxon>Bacilli</taxon>
        <taxon>Bacillales</taxon>
        <taxon>Caryophanaceae</taxon>
        <taxon>Sporosarcina</taxon>
    </lineage>
</organism>
<proteinExistence type="predicted"/>
<dbReference type="Proteomes" id="UP001280629">
    <property type="component" value="Unassembled WGS sequence"/>
</dbReference>
<protein>
    <submittedName>
        <fullName evidence="4">DUF4179 domain-containing protein</fullName>
    </submittedName>
</protein>
<dbReference type="Pfam" id="PF18705">
    <property type="entry name" value="DUF5643"/>
    <property type="match status" value="1"/>
</dbReference>
<dbReference type="Gene3D" id="2.60.40.1630">
    <property type="entry name" value="bacillus anthracis domain"/>
    <property type="match status" value="1"/>
</dbReference>
<name>A0ABU4G2F2_9BACL</name>
<dbReference type="Gene3D" id="2.60.40.1640">
    <property type="entry name" value="Conserved domain protein"/>
    <property type="match status" value="1"/>
</dbReference>
<keyword evidence="1" id="KW-1133">Transmembrane helix</keyword>
<evidence type="ECO:0000256" key="1">
    <source>
        <dbReference type="SAM" id="Phobius"/>
    </source>
</evidence>
<dbReference type="EMBL" id="JAUBDH010000010">
    <property type="protein sequence ID" value="MDW0111147.1"/>
    <property type="molecule type" value="Genomic_DNA"/>
</dbReference>
<accession>A0ABU4G2F2</accession>
<feature type="domain" description="DUF5643" evidence="3">
    <location>
        <begin position="226"/>
        <end position="339"/>
    </location>
</feature>
<dbReference type="Pfam" id="PF13786">
    <property type="entry name" value="DUF4179"/>
    <property type="match status" value="1"/>
</dbReference>
<dbReference type="InterPro" id="IPR040680">
    <property type="entry name" value="DUF5643"/>
</dbReference>
<evidence type="ECO:0000259" key="2">
    <source>
        <dbReference type="Pfam" id="PF13786"/>
    </source>
</evidence>
<evidence type="ECO:0000313" key="4">
    <source>
        <dbReference type="EMBL" id="MDW0111147.1"/>
    </source>
</evidence>
<evidence type="ECO:0000313" key="5">
    <source>
        <dbReference type="Proteomes" id="UP001280629"/>
    </source>
</evidence>
<reference evidence="4 5" key="1">
    <citation type="submission" date="2023-06" db="EMBL/GenBank/DDBJ databases">
        <title>Sporosarcina sp. nov., isolated from Korean traditional fermented seafood 'Jeotgal'.</title>
        <authorList>
            <person name="Yang A.-I."/>
            <person name="Shin N.-R."/>
        </authorList>
    </citation>
    <scope>NUCLEOTIDE SEQUENCE [LARGE SCALE GENOMIC DNA]</scope>
    <source>
        <strain evidence="4 5">KCTC3840</strain>
    </source>
</reference>
<keyword evidence="1" id="KW-0812">Transmembrane</keyword>
<feature type="domain" description="DUF4179" evidence="2">
    <location>
        <begin position="46"/>
        <end position="134"/>
    </location>
</feature>
<sequence>MKSLFERLNELNPVEEIEPMDVSDLEKKAMKQRVRKKINQQRRVPKIWRNVAVAAVIGIASVTTIGFGFPTLASQIPIVSNIFSVFNEDQNGLYTAYEEFATDVSESQTSNGVTITIDRAVYDGKSVTLTYSVETEKELGQESGVNATLDVAKSSGSGGTSSPLQKVDDQKYVGLITSTPMLDEPQDTIQVSWSPRSIDNYDTMEEIKGKWDFQFELEAVTGNGQDVKQSVADKGIEVSLDTIRYTDISTVIEYSQTVEASIAKEYEWITTDLLIQDNLGNEYFSNGNGGVSEHGQDYQWNTTIKKIDPQATELIIIPEVMLAKGSNAAYKKKKLDPIKVKLNR</sequence>
<evidence type="ECO:0000259" key="3">
    <source>
        <dbReference type="Pfam" id="PF18705"/>
    </source>
</evidence>
<dbReference type="RefSeq" id="WP_317936757.1">
    <property type="nucleotide sequence ID" value="NZ_JAUBDH010000010.1"/>
</dbReference>
<gene>
    <name evidence="4" type="ORF">QT716_14070</name>
</gene>
<comment type="caution">
    <text evidence="4">The sequence shown here is derived from an EMBL/GenBank/DDBJ whole genome shotgun (WGS) entry which is preliminary data.</text>
</comment>
<keyword evidence="5" id="KW-1185">Reference proteome</keyword>
<dbReference type="InterPro" id="IPR025436">
    <property type="entry name" value="DUF4179"/>
</dbReference>
<feature type="transmembrane region" description="Helical" evidence="1">
    <location>
        <begin position="47"/>
        <end position="69"/>
    </location>
</feature>
<keyword evidence="1" id="KW-0472">Membrane</keyword>